<dbReference type="PANTHER" id="PTHR43019">
    <property type="entry name" value="SERINE ENDOPROTEASE DEGS"/>
    <property type="match status" value="1"/>
</dbReference>
<dbReference type="RefSeq" id="WP_381604687.1">
    <property type="nucleotide sequence ID" value="NZ_JBHTEB010000001.1"/>
</dbReference>
<dbReference type="Gene3D" id="2.40.10.120">
    <property type="match status" value="1"/>
</dbReference>
<keyword evidence="2" id="KW-1185">Reference proteome</keyword>
<comment type="caution">
    <text evidence="1">The sequence shown here is derived from an EMBL/GenBank/DDBJ whole genome shotgun (WGS) entry which is preliminary data.</text>
</comment>
<dbReference type="InterPro" id="IPR009003">
    <property type="entry name" value="Peptidase_S1_PA"/>
</dbReference>
<evidence type="ECO:0000313" key="1">
    <source>
        <dbReference type="EMBL" id="MFD0313118.1"/>
    </source>
</evidence>
<dbReference type="GO" id="GO:0016787">
    <property type="term" value="F:hydrolase activity"/>
    <property type="evidence" value="ECO:0007669"/>
    <property type="project" value="UniProtKB-KW"/>
</dbReference>
<protein>
    <submittedName>
        <fullName evidence="1">Trypsin-like serine peptidase</fullName>
        <ecNumber evidence="1">3.4.21.-</ecNumber>
    </submittedName>
</protein>
<proteinExistence type="predicted"/>
<reference evidence="2" key="1">
    <citation type="journal article" date="2019" name="Int. J. Syst. Evol. Microbiol.">
        <title>The Global Catalogue of Microorganisms (GCM) 10K type strain sequencing project: providing services to taxonomists for standard genome sequencing and annotation.</title>
        <authorList>
            <consortium name="The Broad Institute Genomics Platform"/>
            <consortium name="The Broad Institute Genome Sequencing Center for Infectious Disease"/>
            <person name="Wu L."/>
            <person name="Ma J."/>
        </authorList>
    </citation>
    <scope>NUCLEOTIDE SEQUENCE [LARGE SCALE GENOMIC DNA]</scope>
    <source>
        <strain evidence="2">CGMCC 4.7400</strain>
    </source>
</reference>
<keyword evidence="1" id="KW-0378">Hydrolase</keyword>
<name>A0ABW2W0R8_9ACTN</name>
<gene>
    <name evidence="1" type="ORF">ACFQZ6_02480</name>
</gene>
<dbReference type="Proteomes" id="UP001597023">
    <property type="component" value="Unassembled WGS sequence"/>
</dbReference>
<accession>A0ABW2W0R8</accession>
<organism evidence="1 2">
    <name type="scientific">Streptomyces flavalbus</name>
    <dbReference type="NCBI Taxonomy" id="2665155"/>
    <lineage>
        <taxon>Bacteria</taxon>
        <taxon>Bacillati</taxon>
        <taxon>Actinomycetota</taxon>
        <taxon>Actinomycetes</taxon>
        <taxon>Kitasatosporales</taxon>
        <taxon>Streptomycetaceae</taxon>
        <taxon>Streptomyces</taxon>
    </lineage>
</organism>
<dbReference type="SUPFAM" id="SSF50494">
    <property type="entry name" value="Trypsin-like serine proteases"/>
    <property type="match status" value="1"/>
</dbReference>
<dbReference type="EMBL" id="JBHTEB010000001">
    <property type="protein sequence ID" value="MFD0313118.1"/>
    <property type="molecule type" value="Genomic_DNA"/>
</dbReference>
<dbReference type="PANTHER" id="PTHR43019:SF23">
    <property type="entry name" value="PROTEASE DO-LIKE 5, CHLOROPLASTIC"/>
    <property type="match status" value="1"/>
</dbReference>
<dbReference type="EC" id="3.4.21.-" evidence="1"/>
<sequence length="336" mass="37597">MDYTQIFADPEVREEFLDRFEEIRGAVEARGGLESVGALEGVLDVDRAADAVKRMNEGSWDGDDGGLEAIIRQFGRPVYLVRDNTVAGRPDTFDDDPESEVVAARVQAARHTLGRVLPSVGRIDLYDHALAWAGTGWLVAEGLVVTNRHVAVKFAERLRDGFGFRTISEREVRAEVDWYHEYRRTRRSRFKVTEVVWIEPDRSVRDVALLRIAPVGEDGEPRPRPIPLATDRDLTVGRWVAVIGYPGHDGRDPHDRERIFDGVYEHKRVAPGCLTGAERGRWVHHDATTLRGNSGSAVVDLATGRAVALHFQGWPGQRNFAVRASDVARLVRQHAS</sequence>
<evidence type="ECO:0000313" key="2">
    <source>
        <dbReference type="Proteomes" id="UP001597023"/>
    </source>
</evidence>
<dbReference type="Pfam" id="PF13365">
    <property type="entry name" value="Trypsin_2"/>
    <property type="match status" value="1"/>
</dbReference>